<gene>
    <name evidence="2" type="ORF">SMAR0320_LOCUS22368</name>
</gene>
<feature type="region of interest" description="Disordered" evidence="1">
    <location>
        <begin position="222"/>
        <end position="259"/>
    </location>
</feature>
<dbReference type="EMBL" id="HBGZ01031365">
    <property type="protein sequence ID" value="CAD9629489.1"/>
    <property type="molecule type" value="Transcribed_RNA"/>
</dbReference>
<sequence length="487" mass="54677">MRRTGSSSCLLKPKKSLSQHDLAVLHDKAPTATVLTVNRLPPYVTDRLYMLSELQVHAHSLQFLCDLKKNGTKPSLPASIILYLRWKPDTYPTPISFADGPLSECVRQCLIANGDDAPFDELQFVRSKPREQPYSPRRQHYDELPAETVESLKKISIPLPLLGADGLSVSKSTDTIETKHDEENENKQMTNIYVVVDRISPESNSDDLPDLPDLSCASYESIRRGEHSESSTQTTSQQQPQRQPQSEEQKELEQINQHDNEMKVVKSLARAIASSRFLRNRIDGVTIGLTSDARAAPGLEACMDTVARGAKERRRASTSKQVERVDGQGKRESALSRLREKSPERSPIAIVACEPDDLESDHEHSHHHHHHDADTHNKILQSRIITEWNGKGDCETFVDRAMSDWREAWSVSSAAEKGLANNGVHQGKTRPKVPRISRNEDETEYEEECDIDEPVSTVMIIVLLGGILAYMWNLYGDDIHSLLTGDV</sequence>
<evidence type="ECO:0000313" key="2">
    <source>
        <dbReference type="EMBL" id="CAD9629489.1"/>
    </source>
</evidence>
<name>A0A7S2MBV5_9STRA</name>
<feature type="compositionally biased region" description="Basic and acidic residues" evidence="1">
    <location>
        <begin position="321"/>
        <end position="344"/>
    </location>
</feature>
<feature type="region of interest" description="Disordered" evidence="1">
    <location>
        <begin position="310"/>
        <end position="345"/>
    </location>
</feature>
<organism evidence="2">
    <name type="scientific">Skeletonema marinoi</name>
    <dbReference type="NCBI Taxonomy" id="267567"/>
    <lineage>
        <taxon>Eukaryota</taxon>
        <taxon>Sar</taxon>
        <taxon>Stramenopiles</taxon>
        <taxon>Ochrophyta</taxon>
        <taxon>Bacillariophyta</taxon>
        <taxon>Coscinodiscophyceae</taxon>
        <taxon>Thalassiosirophycidae</taxon>
        <taxon>Thalassiosirales</taxon>
        <taxon>Skeletonemataceae</taxon>
        <taxon>Skeletonema</taxon>
        <taxon>Skeletonema marinoi-dohrnii complex</taxon>
    </lineage>
</organism>
<feature type="region of interest" description="Disordered" evidence="1">
    <location>
        <begin position="421"/>
        <end position="443"/>
    </location>
</feature>
<feature type="compositionally biased region" description="Basic and acidic residues" evidence="1">
    <location>
        <begin position="245"/>
        <end position="259"/>
    </location>
</feature>
<evidence type="ECO:0000256" key="1">
    <source>
        <dbReference type="SAM" id="MobiDB-lite"/>
    </source>
</evidence>
<dbReference type="AlphaFoldDB" id="A0A7S2MBV5"/>
<proteinExistence type="predicted"/>
<accession>A0A7S2MBV5</accession>
<protein>
    <submittedName>
        <fullName evidence="2">Uncharacterized protein</fullName>
    </submittedName>
</protein>
<reference evidence="2" key="1">
    <citation type="submission" date="2021-01" db="EMBL/GenBank/DDBJ databases">
        <authorList>
            <person name="Corre E."/>
            <person name="Pelletier E."/>
            <person name="Niang G."/>
            <person name="Scheremetjew M."/>
            <person name="Finn R."/>
            <person name="Kale V."/>
            <person name="Holt S."/>
            <person name="Cochrane G."/>
            <person name="Meng A."/>
            <person name="Brown T."/>
            <person name="Cohen L."/>
        </authorList>
    </citation>
    <scope>NUCLEOTIDE SEQUENCE</scope>
    <source>
        <strain evidence="2">SM1012Den-03</strain>
    </source>
</reference>
<feature type="compositionally biased region" description="Low complexity" evidence="1">
    <location>
        <begin position="230"/>
        <end position="244"/>
    </location>
</feature>